<dbReference type="STRING" id="1416801.SAMN05192553_102637"/>
<reference evidence="3" key="1">
    <citation type="submission" date="2016-10" db="EMBL/GenBank/DDBJ databases">
        <authorList>
            <person name="Varghese N."/>
            <person name="Submissions S."/>
        </authorList>
    </citation>
    <scope>NUCLEOTIDE SEQUENCE [LARGE SCALE GENOMIC DNA]</scope>
    <source>
        <strain evidence="3">IBRC-M 10761</strain>
    </source>
</reference>
<dbReference type="AlphaFoldDB" id="A0A1H6WDI9"/>
<proteinExistence type="predicted"/>
<gene>
    <name evidence="2" type="ORF">SAMN05192553_102637</name>
</gene>
<dbReference type="Proteomes" id="UP000199403">
    <property type="component" value="Unassembled WGS sequence"/>
</dbReference>
<name>A0A1H6WDI9_9BACT</name>
<evidence type="ECO:0000256" key="1">
    <source>
        <dbReference type="SAM" id="SignalP"/>
    </source>
</evidence>
<dbReference type="Pfam" id="PF26622">
    <property type="entry name" value="DUF8199"/>
    <property type="match status" value="1"/>
</dbReference>
<organism evidence="2 3">
    <name type="scientific">Cyclobacterium xiamenense</name>
    <dbReference type="NCBI Taxonomy" id="1297121"/>
    <lineage>
        <taxon>Bacteria</taxon>
        <taxon>Pseudomonadati</taxon>
        <taxon>Bacteroidota</taxon>
        <taxon>Cytophagia</taxon>
        <taxon>Cytophagales</taxon>
        <taxon>Cyclobacteriaceae</taxon>
        <taxon>Cyclobacterium</taxon>
    </lineage>
</organism>
<evidence type="ECO:0000313" key="2">
    <source>
        <dbReference type="EMBL" id="SEJ15028.1"/>
    </source>
</evidence>
<sequence>MKVLKNIASIFLSLLVVLSSMSFTVNVHLCMGEVESVRVLTDAPACDIHRKSCHAPEPDKSSKEDCCEDEQRILHGQDELSKAPVFQKTQPELVAVLSLLVSYVTADTELPLFEAMEVYIPPLLPRDIPVLIQSFLI</sequence>
<feature type="chain" id="PRO_5011685591" evidence="1">
    <location>
        <begin position="28"/>
        <end position="137"/>
    </location>
</feature>
<dbReference type="InterPro" id="IPR058060">
    <property type="entry name" value="HYC_CC_PP"/>
</dbReference>
<feature type="signal peptide" evidence="1">
    <location>
        <begin position="1"/>
        <end position="27"/>
    </location>
</feature>
<protein>
    <submittedName>
        <fullName evidence="2">Uncharacterized protein</fullName>
    </submittedName>
</protein>
<accession>A0A1H6WDI9</accession>
<dbReference type="EMBL" id="FNZH01000002">
    <property type="protein sequence ID" value="SEJ15028.1"/>
    <property type="molecule type" value="Genomic_DNA"/>
</dbReference>
<dbReference type="InterPro" id="IPR058512">
    <property type="entry name" value="DUF8199"/>
</dbReference>
<evidence type="ECO:0000313" key="3">
    <source>
        <dbReference type="Proteomes" id="UP000199403"/>
    </source>
</evidence>
<keyword evidence="1" id="KW-0732">Signal</keyword>
<dbReference type="NCBIfam" id="NF047658">
    <property type="entry name" value="HYC_CC_PP"/>
    <property type="match status" value="1"/>
</dbReference>
<keyword evidence="3" id="KW-1185">Reference proteome</keyword>